<keyword evidence="8" id="KW-0418">Kinase</keyword>
<dbReference type="PANTHER" id="PTHR34220">
    <property type="entry name" value="SENSOR HISTIDINE KINASE YPDA"/>
    <property type="match status" value="1"/>
</dbReference>
<evidence type="ECO:0000313" key="9">
    <source>
        <dbReference type="Proteomes" id="UP000029734"/>
    </source>
</evidence>
<keyword evidence="8" id="KW-0808">Transferase</keyword>
<dbReference type="SMART" id="SM00387">
    <property type="entry name" value="HATPase_c"/>
    <property type="match status" value="1"/>
</dbReference>
<proteinExistence type="predicted"/>
<dbReference type="OrthoDB" id="9776552at2"/>
<dbReference type="RefSeq" id="WP_036659112.1">
    <property type="nucleotide sequence ID" value="NZ_JQCR01000003.1"/>
</dbReference>
<accession>A0A098M4Z8</accession>
<keyword evidence="4 6" id="KW-1133">Transmembrane helix</keyword>
<evidence type="ECO:0000256" key="2">
    <source>
        <dbReference type="ARBA" id="ARBA00022475"/>
    </source>
</evidence>
<gene>
    <name evidence="8" type="ORF">PWYN_23940</name>
</gene>
<dbReference type="InterPro" id="IPR003594">
    <property type="entry name" value="HATPase_dom"/>
</dbReference>
<dbReference type="Pfam" id="PF06580">
    <property type="entry name" value="His_kinase"/>
    <property type="match status" value="1"/>
</dbReference>
<dbReference type="Gene3D" id="3.30.565.10">
    <property type="entry name" value="Histidine kinase-like ATPase, C-terminal domain"/>
    <property type="match status" value="1"/>
</dbReference>
<dbReference type="eggNOG" id="COG2972">
    <property type="taxonomic scope" value="Bacteria"/>
</dbReference>
<protein>
    <submittedName>
        <fullName evidence="8">Histidine kinase</fullName>
    </submittedName>
</protein>
<evidence type="ECO:0000313" key="8">
    <source>
        <dbReference type="EMBL" id="KGE17634.1"/>
    </source>
</evidence>
<evidence type="ECO:0000256" key="3">
    <source>
        <dbReference type="ARBA" id="ARBA00022692"/>
    </source>
</evidence>
<dbReference type="Pfam" id="PF02518">
    <property type="entry name" value="HATPase_c"/>
    <property type="match status" value="1"/>
</dbReference>
<organism evidence="8 9">
    <name type="scientific">Paenibacillus wynnii</name>
    <dbReference type="NCBI Taxonomy" id="268407"/>
    <lineage>
        <taxon>Bacteria</taxon>
        <taxon>Bacillati</taxon>
        <taxon>Bacillota</taxon>
        <taxon>Bacilli</taxon>
        <taxon>Bacillales</taxon>
        <taxon>Paenibacillaceae</taxon>
        <taxon>Paenibacillus</taxon>
    </lineage>
</organism>
<dbReference type="InterPro" id="IPR036890">
    <property type="entry name" value="HATPase_C_sf"/>
</dbReference>
<feature type="domain" description="Histidine kinase/HSP90-like ATPase" evidence="7">
    <location>
        <begin position="495"/>
        <end position="604"/>
    </location>
</feature>
<dbReference type="EMBL" id="JQCR01000003">
    <property type="protein sequence ID" value="KGE17634.1"/>
    <property type="molecule type" value="Genomic_DNA"/>
</dbReference>
<keyword evidence="9" id="KW-1185">Reference proteome</keyword>
<dbReference type="AlphaFoldDB" id="A0A098M4Z8"/>
<keyword evidence="3 6" id="KW-0812">Transmembrane</keyword>
<sequence length="604" mass="68350">MFLIKIITILKQTLFRRTITRTIFLSYLFINILLVFLLGYFSIRDSTATITDQAAASSYKVMEQAAQLFNFNLEEAKRPLVPLAGHYSVIALMKSGWTPGADELIQHERNIADLAYGITAYQSLISDVLILGKNGYVNNVAGRNLLRWDYPFTEQTWFQTAVTEKADKGFKTLGLHKQDYLSSSNVYSYNQYTLSVALPVKAYNGQTIGAVIANLDLDKFNGLFELSAYQDNEDIFMIDDKRTIIVNKHSESIGNKLDFPGIEILSERQSGSLITTIAGKEQLVTYHPTSTPSIRMVSTIPMSEIRAQSDQLRSYLAGIMYLCILFNVLISILITVTISRPFKRLLLTLDTMGEDDLYVVPKNYIYRELNLIGKKFKELVARIEGLVKQNYLSQISMKEAELKSLQSQINPHFLFNTLQALQTEIVCGNTDDSNRLVLSLSNLLRYSMKQSQETVELEQELNNVRDYLFIMNIKYDHAIDIQYEIPDPAVLRSRTVKLMLQPLVENAILHGFKENPQSACIKISVKFVQHGVCVAITDNGAGITEDFRQKLAERLEHSSTDLSSESIGLYNVNQRIKLRFGDPYGIGIESEPGSYTCVYVIVPE</sequence>
<feature type="transmembrane region" description="Helical" evidence="6">
    <location>
        <begin position="315"/>
        <end position="338"/>
    </location>
</feature>
<reference evidence="8 9" key="1">
    <citation type="submission" date="2014-08" db="EMBL/GenBank/DDBJ databases">
        <authorList>
            <person name="den Bakker H.C."/>
        </authorList>
    </citation>
    <scope>NUCLEOTIDE SEQUENCE [LARGE SCALE GENOMIC DNA]</scope>
    <source>
        <strain evidence="8 9">DSM 18334</strain>
    </source>
</reference>
<dbReference type="Pfam" id="PF02743">
    <property type="entry name" value="dCache_1"/>
    <property type="match status" value="1"/>
</dbReference>
<feature type="transmembrane region" description="Helical" evidence="6">
    <location>
        <begin position="21"/>
        <end position="43"/>
    </location>
</feature>
<dbReference type="InterPro" id="IPR050640">
    <property type="entry name" value="Bact_2-comp_sensor_kinase"/>
</dbReference>
<dbReference type="Gene3D" id="3.30.450.20">
    <property type="entry name" value="PAS domain"/>
    <property type="match status" value="1"/>
</dbReference>
<comment type="caution">
    <text evidence="8">The sequence shown here is derived from an EMBL/GenBank/DDBJ whole genome shotgun (WGS) entry which is preliminary data.</text>
</comment>
<keyword evidence="2" id="KW-1003">Cell membrane</keyword>
<dbReference type="Proteomes" id="UP000029734">
    <property type="component" value="Unassembled WGS sequence"/>
</dbReference>
<keyword evidence="5 6" id="KW-0472">Membrane</keyword>
<evidence type="ECO:0000256" key="5">
    <source>
        <dbReference type="ARBA" id="ARBA00023136"/>
    </source>
</evidence>
<dbReference type="PANTHER" id="PTHR34220:SF7">
    <property type="entry name" value="SENSOR HISTIDINE KINASE YPDA"/>
    <property type="match status" value="1"/>
</dbReference>
<comment type="subcellular location">
    <subcellularLocation>
        <location evidence="1">Cell membrane</location>
        <topology evidence="1">Multi-pass membrane protein</topology>
    </subcellularLocation>
</comment>
<evidence type="ECO:0000256" key="6">
    <source>
        <dbReference type="SAM" id="Phobius"/>
    </source>
</evidence>
<dbReference type="InterPro" id="IPR010559">
    <property type="entry name" value="Sig_transdc_His_kin_internal"/>
</dbReference>
<evidence type="ECO:0000256" key="4">
    <source>
        <dbReference type="ARBA" id="ARBA00022989"/>
    </source>
</evidence>
<dbReference type="InterPro" id="IPR033479">
    <property type="entry name" value="dCache_1"/>
</dbReference>
<name>A0A098M4Z8_9BACL</name>
<dbReference type="GO" id="GO:0000155">
    <property type="term" value="F:phosphorelay sensor kinase activity"/>
    <property type="evidence" value="ECO:0007669"/>
    <property type="project" value="InterPro"/>
</dbReference>
<dbReference type="GO" id="GO:0005886">
    <property type="term" value="C:plasma membrane"/>
    <property type="evidence" value="ECO:0007669"/>
    <property type="project" value="UniProtKB-SubCell"/>
</dbReference>
<dbReference type="STRING" id="268407.PWYN_23940"/>
<dbReference type="SUPFAM" id="SSF55874">
    <property type="entry name" value="ATPase domain of HSP90 chaperone/DNA topoisomerase II/histidine kinase"/>
    <property type="match status" value="1"/>
</dbReference>
<evidence type="ECO:0000259" key="7">
    <source>
        <dbReference type="SMART" id="SM00387"/>
    </source>
</evidence>
<reference evidence="8 9" key="2">
    <citation type="submission" date="2014-10" db="EMBL/GenBank/DDBJ databases">
        <title>Comparative genomics of the Paenibacillus odorifer group.</title>
        <authorList>
            <person name="Tsai Y.-C."/>
            <person name="Martin N."/>
            <person name="Korlach J."/>
            <person name="Wiedmann M."/>
        </authorList>
    </citation>
    <scope>NUCLEOTIDE SEQUENCE [LARGE SCALE GENOMIC DNA]</scope>
    <source>
        <strain evidence="8 9">DSM 18334</strain>
    </source>
</reference>
<evidence type="ECO:0000256" key="1">
    <source>
        <dbReference type="ARBA" id="ARBA00004651"/>
    </source>
</evidence>